<sequence length="579" mass="65877">MIVGCNLGGVILDKKVQVGLWLCWLIVTPILLWVAYQLAPPTFNGLEVDILAFLILMCLVSFWPIIINETPIFYVQGVSLVVFLYFGLFIEMILTQIAVIVLLLKVRVNIKDLYRYPLNSLLFSLGSLGGAVVFYMIGGTHGRVLFSDTFLTTIISYELTVFLLNQFLFNILQLVIYKKRFKILTKSFLWEFFTSLIIFPIGIALYFLYLEVGIEAIIFIGTPLLALSIILTLYYKTQQINHYLQQASEIGHQLTGRLNIKNVLDIFMDKVTAMIPVEAAYIIDVDSEKLRIVRKYENGTIQIDTEEPKSPDRGLSGHVYVMRESILFHSRKEWRHIHQSQLPHTVESVIGVPVMRNQDLIGIVILASNKKHAFDKAQLMIIDLLSAYLGVAVENAKNYEETKRQSEHCSLTGLYNYRYLENKLEENFLSLNQRKVESLSLILLDIDHFKDVNDTYGHHAGNEVLIQLANRLLKTFRHRGIVARYGGEEFVILLADYTKAETITIAEEVRLLISNTPFEIEQSLHNTNTMISIFITASIGVAIAPEDSEDAISLVRHADRAMYIGAKRAGRNKVAEYVS</sequence>
<feature type="transmembrane region" description="Helical" evidence="1">
    <location>
        <begin position="73"/>
        <end position="104"/>
    </location>
</feature>
<reference evidence="3 4" key="1">
    <citation type="journal article" date="2005" name="Int. J. Syst. Evol. Microbiol.">
        <title>Bacillus litoralis sp. nov., isolated from a tidal flat of the Yellow Sea in Korea.</title>
        <authorList>
            <person name="Yoon J.H."/>
            <person name="Oh T.K."/>
        </authorList>
    </citation>
    <scope>NUCLEOTIDE SEQUENCE [LARGE SCALE GENOMIC DNA]</scope>
    <source>
        <strain evidence="3 4">SW-211</strain>
    </source>
</reference>
<dbReference type="InterPro" id="IPR000160">
    <property type="entry name" value="GGDEF_dom"/>
</dbReference>
<feature type="transmembrane region" description="Helical" evidence="1">
    <location>
        <begin position="48"/>
        <end position="67"/>
    </location>
</feature>
<keyword evidence="1" id="KW-0812">Transmembrane</keyword>
<name>A0A5C6W300_9BACI</name>
<dbReference type="SMART" id="SM00065">
    <property type="entry name" value="GAF"/>
    <property type="match status" value="1"/>
</dbReference>
<dbReference type="AlphaFoldDB" id="A0A5C6W300"/>
<feature type="domain" description="GGDEF" evidence="2">
    <location>
        <begin position="437"/>
        <end position="579"/>
    </location>
</feature>
<feature type="transmembrane region" description="Helical" evidence="1">
    <location>
        <begin position="188"/>
        <end position="210"/>
    </location>
</feature>
<dbReference type="FunFam" id="3.30.70.270:FF:000001">
    <property type="entry name" value="Diguanylate cyclase domain protein"/>
    <property type="match status" value="1"/>
</dbReference>
<dbReference type="GO" id="GO:0052621">
    <property type="term" value="F:diguanylate cyclase activity"/>
    <property type="evidence" value="ECO:0007669"/>
    <property type="project" value="TreeGrafter"/>
</dbReference>
<dbReference type="CDD" id="cd01949">
    <property type="entry name" value="GGDEF"/>
    <property type="match status" value="1"/>
</dbReference>
<evidence type="ECO:0000313" key="4">
    <source>
        <dbReference type="Proteomes" id="UP000321363"/>
    </source>
</evidence>
<organism evidence="3 4">
    <name type="scientific">Metabacillus litoralis</name>
    <dbReference type="NCBI Taxonomy" id="152268"/>
    <lineage>
        <taxon>Bacteria</taxon>
        <taxon>Bacillati</taxon>
        <taxon>Bacillota</taxon>
        <taxon>Bacilli</taxon>
        <taxon>Bacillales</taxon>
        <taxon>Bacillaceae</taxon>
        <taxon>Metabacillus</taxon>
    </lineage>
</organism>
<proteinExistence type="predicted"/>
<dbReference type="SUPFAM" id="SSF55781">
    <property type="entry name" value="GAF domain-like"/>
    <property type="match status" value="1"/>
</dbReference>
<dbReference type="InterPro" id="IPR043128">
    <property type="entry name" value="Rev_trsase/Diguanyl_cyclase"/>
</dbReference>
<dbReference type="NCBIfam" id="TIGR00254">
    <property type="entry name" value="GGDEF"/>
    <property type="match status" value="1"/>
</dbReference>
<dbReference type="InterPro" id="IPR003018">
    <property type="entry name" value="GAF"/>
</dbReference>
<dbReference type="Proteomes" id="UP000321363">
    <property type="component" value="Unassembled WGS sequence"/>
</dbReference>
<evidence type="ECO:0000256" key="1">
    <source>
        <dbReference type="SAM" id="Phobius"/>
    </source>
</evidence>
<keyword evidence="4" id="KW-1185">Reference proteome</keyword>
<feature type="transmembrane region" description="Helical" evidence="1">
    <location>
        <begin position="216"/>
        <end position="235"/>
    </location>
</feature>
<dbReference type="SMART" id="SM00267">
    <property type="entry name" value="GGDEF"/>
    <property type="match status" value="1"/>
</dbReference>
<feature type="transmembrane region" description="Helical" evidence="1">
    <location>
        <begin position="150"/>
        <end position="176"/>
    </location>
</feature>
<comment type="caution">
    <text evidence="3">The sequence shown here is derived from an EMBL/GenBank/DDBJ whole genome shotgun (WGS) entry which is preliminary data.</text>
</comment>
<dbReference type="PANTHER" id="PTHR45138:SF9">
    <property type="entry name" value="DIGUANYLATE CYCLASE DGCM-RELATED"/>
    <property type="match status" value="1"/>
</dbReference>
<keyword evidence="1" id="KW-1133">Transmembrane helix</keyword>
<dbReference type="Gene3D" id="3.30.70.270">
    <property type="match status" value="1"/>
</dbReference>
<dbReference type="Gene3D" id="3.30.450.40">
    <property type="match status" value="1"/>
</dbReference>
<gene>
    <name evidence="3" type="ORF">FS935_13695</name>
</gene>
<evidence type="ECO:0000259" key="2">
    <source>
        <dbReference type="PROSITE" id="PS50887"/>
    </source>
</evidence>
<dbReference type="InterPro" id="IPR029016">
    <property type="entry name" value="GAF-like_dom_sf"/>
</dbReference>
<dbReference type="InterPro" id="IPR050469">
    <property type="entry name" value="Diguanylate_Cyclase"/>
</dbReference>
<dbReference type="Pfam" id="PF00990">
    <property type="entry name" value="GGDEF"/>
    <property type="match status" value="1"/>
</dbReference>
<accession>A0A5C6W300</accession>
<dbReference type="InterPro" id="IPR029787">
    <property type="entry name" value="Nucleotide_cyclase"/>
</dbReference>
<evidence type="ECO:0000313" key="3">
    <source>
        <dbReference type="EMBL" id="TXC90113.1"/>
    </source>
</evidence>
<feature type="transmembrane region" description="Helical" evidence="1">
    <location>
        <begin position="18"/>
        <end position="36"/>
    </location>
</feature>
<keyword evidence="1" id="KW-0472">Membrane</keyword>
<protein>
    <submittedName>
        <fullName evidence="3">GGDEF domain-containing protein</fullName>
    </submittedName>
</protein>
<dbReference type="PROSITE" id="PS50887">
    <property type="entry name" value="GGDEF"/>
    <property type="match status" value="1"/>
</dbReference>
<dbReference type="Pfam" id="PF13185">
    <property type="entry name" value="GAF_2"/>
    <property type="match status" value="1"/>
</dbReference>
<dbReference type="PANTHER" id="PTHR45138">
    <property type="entry name" value="REGULATORY COMPONENTS OF SENSORY TRANSDUCTION SYSTEM"/>
    <property type="match status" value="1"/>
</dbReference>
<dbReference type="SUPFAM" id="SSF55073">
    <property type="entry name" value="Nucleotide cyclase"/>
    <property type="match status" value="1"/>
</dbReference>
<dbReference type="EMBL" id="VOQF01000007">
    <property type="protein sequence ID" value="TXC90113.1"/>
    <property type="molecule type" value="Genomic_DNA"/>
</dbReference>
<feature type="transmembrane region" description="Helical" evidence="1">
    <location>
        <begin position="116"/>
        <end position="138"/>
    </location>
</feature>